<proteinExistence type="predicted"/>
<evidence type="ECO:0000313" key="2">
    <source>
        <dbReference type="EMBL" id="QHT19454.1"/>
    </source>
</evidence>
<dbReference type="EMBL" id="MN739666">
    <property type="protein sequence ID" value="QHT19454.1"/>
    <property type="molecule type" value="Genomic_DNA"/>
</dbReference>
<protein>
    <submittedName>
        <fullName evidence="2">Uncharacterized protein</fullName>
    </submittedName>
</protein>
<organism evidence="2">
    <name type="scientific">viral metagenome</name>
    <dbReference type="NCBI Taxonomy" id="1070528"/>
    <lineage>
        <taxon>unclassified sequences</taxon>
        <taxon>metagenomes</taxon>
        <taxon>organismal metagenomes</taxon>
    </lineage>
</organism>
<name>A0A6C0DSB0_9ZZZZ</name>
<dbReference type="AlphaFoldDB" id="A0A6C0DSB0"/>
<feature type="region of interest" description="Disordered" evidence="1">
    <location>
        <begin position="296"/>
        <end position="317"/>
    </location>
</feature>
<sequence length="317" mass="35687">MAAPPPVVENHPKKIRRNSLKGLAGQSAFKLVTTCLGKGSFLETNADIADILIRLTNNKDSLAVLSPDDMTEEFEMLLDFGTEVWDCVGVMISLDYIDGRHAKPFIKIGDDWFDGDNELGYLRKMARPPSIGMPLKIATTTIPEALLAKATLFYKERRLVSTRAGESWAGTPTFAQLGTSCGPDAMMSILMYADGFYELFNQALYQPLKSAIDPRFNYNSVKAAPYTEAELQAEFTKLLPLIPISRDPLVNIKNGERTVFAYDEKTVKDATTFLVYSFIRFYTIESMTVRNYRVSANTGGRRKTRRRRMHPKLKKLK</sequence>
<accession>A0A6C0DSB0</accession>
<feature type="compositionally biased region" description="Basic residues" evidence="1">
    <location>
        <begin position="300"/>
        <end position="317"/>
    </location>
</feature>
<reference evidence="2" key="1">
    <citation type="journal article" date="2020" name="Nature">
        <title>Giant virus diversity and host interactions through global metagenomics.</title>
        <authorList>
            <person name="Schulz F."/>
            <person name="Roux S."/>
            <person name="Paez-Espino D."/>
            <person name="Jungbluth S."/>
            <person name="Walsh D.A."/>
            <person name="Denef V.J."/>
            <person name="McMahon K.D."/>
            <person name="Konstantinidis K.T."/>
            <person name="Eloe-Fadrosh E.A."/>
            <person name="Kyrpides N.C."/>
            <person name="Woyke T."/>
        </authorList>
    </citation>
    <scope>NUCLEOTIDE SEQUENCE</scope>
    <source>
        <strain evidence="2">GVMAG-M-3300023174-57</strain>
    </source>
</reference>
<evidence type="ECO:0000256" key="1">
    <source>
        <dbReference type="SAM" id="MobiDB-lite"/>
    </source>
</evidence>